<dbReference type="SUPFAM" id="SSF53850">
    <property type="entry name" value="Periplasmic binding protein-like II"/>
    <property type="match status" value="1"/>
</dbReference>
<keyword evidence="8" id="KW-1185">Reference proteome</keyword>
<gene>
    <name evidence="7" type="ORF">EHS13_07690</name>
</gene>
<evidence type="ECO:0000256" key="2">
    <source>
        <dbReference type="ARBA" id="ARBA00008520"/>
    </source>
</evidence>
<protein>
    <submittedName>
        <fullName evidence="7">Extracellular solute-binding protein</fullName>
    </submittedName>
</protein>
<evidence type="ECO:0000313" key="7">
    <source>
        <dbReference type="EMBL" id="QGQ94770.1"/>
    </source>
</evidence>
<dbReference type="AlphaFoldDB" id="A0A6B8RF15"/>
<evidence type="ECO:0000256" key="3">
    <source>
        <dbReference type="ARBA" id="ARBA00022448"/>
    </source>
</evidence>
<proteinExistence type="inferred from homology"/>
<dbReference type="InterPro" id="IPR050490">
    <property type="entry name" value="Bact_solute-bd_prot1"/>
</dbReference>
<keyword evidence="3" id="KW-0813">Transport</keyword>
<evidence type="ECO:0000256" key="4">
    <source>
        <dbReference type="ARBA" id="ARBA00022729"/>
    </source>
</evidence>
<feature type="compositionally biased region" description="Low complexity" evidence="5">
    <location>
        <begin position="29"/>
        <end position="55"/>
    </location>
</feature>
<dbReference type="GO" id="GO:0030313">
    <property type="term" value="C:cell envelope"/>
    <property type="evidence" value="ECO:0007669"/>
    <property type="project" value="UniProtKB-SubCell"/>
</dbReference>
<dbReference type="PROSITE" id="PS51257">
    <property type="entry name" value="PROKAR_LIPOPROTEIN"/>
    <property type="match status" value="1"/>
</dbReference>
<evidence type="ECO:0000256" key="6">
    <source>
        <dbReference type="SAM" id="SignalP"/>
    </source>
</evidence>
<comment type="similarity">
    <text evidence="2">Belongs to the bacterial solute-binding protein 1 family.</text>
</comment>
<evidence type="ECO:0000313" key="8">
    <source>
        <dbReference type="Proteomes" id="UP000426246"/>
    </source>
</evidence>
<name>A0A6B8RF15_9BACL</name>
<feature type="chain" id="PRO_5038646513" evidence="6">
    <location>
        <begin position="24"/>
        <end position="453"/>
    </location>
</feature>
<dbReference type="KEGG" id="ppsc:EHS13_07690"/>
<reference evidence="8" key="1">
    <citation type="submission" date="2018-11" db="EMBL/GenBank/DDBJ databases">
        <title>Complete genome sequence of Paenibacillus sp. ML311-T8.</title>
        <authorList>
            <person name="Nam Y.-D."/>
            <person name="Kang J."/>
            <person name="Chung W.-H."/>
            <person name="Park Y.S."/>
        </authorList>
    </citation>
    <scope>NUCLEOTIDE SEQUENCE [LARGE SCALE GENOMIC DNA]</scope>
    <source>
        <strain evidence="8">ML311-T8</strain>
    </source>
</reference>
<evidence type="ECO:0000256" key="5">
    <source>
        <dbReference type="SAM" id="MobiDB-lite"/>
    </source>
</evidence>
<sequence length="453" mass="48772">MKLFTNKMIPLALTVVMFGGLLAGCSKSTETPAASTASSTAPTTAPTEAATDAPATPAPDEKITLTVAMQSSDWSDAAQQMMDKFTELHPNIKIDFSQIPNDTSAEYLQPKAAANSLPDLFTIDGGDFGSQLAENGLIADLTNTDAGKDVVDGLKGVFTSKSGKLFGIAGGLSTSLIYYNKKLFEQAGITTMPQNWEEFLADCEILKGKGITPLTVAGGDGTINNTIWSTGFADSVISKDPEAVKKITAGTFDFNTPEYADVFTKAKTLYDKGYLVKGVVSLMYGQSNDLFMQGKAAMSFSGIWLAGTMMKSDFGTGVFMAPWNMKDQAKVPILATETGFGVAEGKHKDAAIQLLNFMTMGEGYYIYQNKKGNIPMMKATDESKIKIDPLISTYIKDSQASPVTGPLWFEFLPSEVQSKLVQTFQRVFTGELTPDAAAKFTDDTYKEAIKNKK</sequence>
<dbReference type="Proteomes" id="UP000426246">
    <property type="component" value="Chromosome"/>
</dbReference>
<dbReference type="OrthoDB" id="9798191at2"/>
<dbReference type="PANTHER" id="PTHR43649:SF31">
    <property type="entry name" value="SN-GLYCEROL-3-PHOSPHATE-BINDING PERIPLASMIC PROTEIN UGPB"/>
    <property type="match status" value="1"/>
</dbReference>
<dbReference type="RefSeq" id="WP_155699778.1">
    <property type="nucleotide sequence ID" value="NZ_CP034235.1"/>
</dbReference>
<comment type="subcellular location">
    <subcellularLocation>
        <location evidence="1">Cell envelope</location>
    </subcellularLocation>
</comment>
<keyword evidence="4 6" id="KW-0732">Signal</keyword>
<organism evidence="7 8">
    <name type="scientific">Paenibacillus psychroresistens</name>
    <dbReference type="NCBI Taxonomy" id="1778678"/>
    <lineage>
        <taxon>Bacteria</taxon>
        <taxon>Bacillati</taxon>
        <taxon>Bacillota</taxon>
        <taxon>Bacilli</taxon>
        <taxon>Bacillales</taxon>
        <taxon>Paenibacillaceae</taxon>
        <taxon>Paenibacillus</taxon>
    </lineage>
</organism>
<dbReference type="InterPro" id="IPR006059">
    <property type="entry name" value="SBP"/>
</dbReference>
<dbReference type="Pfam" id="PF01547">
    <property type="entry name" value="SBP_bac_1"/>
    <property type="match status" value="1"/>
</dbReference>
<feature type="signal peptide" evidence="6">
    <location>
        <begin position="1"/>
        <end position="23"/>
    </location>
</feature>
<feature type="region of interest" description="Disordered" evidence="5">
    <location>
        <begin position="29"/>
        <end position="59"/>
    </location>
</feature>
<dbReference type="PANTHER" id="PTHR43649">
    <property type="entry name" value="ARABINOSE-BINDING PROTEIN-RELATED"/>
    <property type="match status" value="1"/>
</dbReference>
<accession>A0A6B8RF15</accession>
<dbReference type="EMBL" id="CP034235">
    <property type="protein sequence ID" value="QGQ94770.1"/>
    <property type="molecule type" value="Genomic_DNA"/>
</dbReference>
<evidence type="ECO:0000256" key="1">
    <source>
        <dbReference type="ARBA" id="ARBA00004196"/>
    </source>
</evidence>
<dbReference type="Gene3D" id="3.40.190.10">
    <property type="entry name" value="Periplasmic binding protein-like II"/>
    <property type="match status" value="2"/>
</dbReference>